<evidence type="ECO:0000256" key="1">
    <source>
        <dbReference type="SAM" id="MobiDB-lite"/>
    </source>
</evidence>
<feature type="compositionally biased region" description="Basic and acidic residues" evidence="1">
    <location>
        <begin position="90"/>
        <end position="104"/>
    </location>
</feature>
<organism evidence="3 4">
    <name type="scientific">Mucor saturninus</name>
    <dbReference type="NCBI Taxonomy" id="64648"/>
    <lineage>
        <taxon>Eukaryota</taxon>
        <taxon>Fungi</taxon>
        <taxon>Fungi incertae sedis</taxon>
        <taxon>Mucoromycota</taxon>
        <taxon>Mucoromycotina</taxon>
        <taxon>Mucoromycetes</taxon>
        <taxon>Mucorales</taxon>
        <taxon>Mucorineae</taxon>
        <taxon>Mucoraceae</taxon>
        <taxon>Mucor</taxon>
    </lineage>
</organism>
<gene>
    <name evidence="3" type="ORF">INT47_001507</name>
</gene>
<feature type="compositionally biased region" description="Acidic residues" evidence="1">
    <location>
        <begin position="105"/>
        <end position="142"/>
    </location>
</feature>
<accession>A0A8H7V2Z1</accession>
<reference evidence="3" key="1">
    <citation type="submission" date="2020-12" db="EMBL/GenBank/DDBJ databases">
        <title>Metabolic potential, ecology and presence of endohyphal bacteria is reflected in genomic diversity of Mucoromycotina.</title>
        <authorList>
            <person name="Muszewska A."/>
            <person name="Okrasinska A."/>
            <person name="Steczkiewicz K."/>
            <person name="Drgas O."/>
            <person name="Orlowska M."/>
            <person name="Perlinska-Lenart U."/>
            <person name="Aleksandrzak-Piekarczyk T."/>
            <person name="Szatraj K."/>
            <person name="Zielenkiewicz U."/>
            <person name="Pilsyk S."/>
            <person name="Malc E."/>
            <person name="Mieczkowski P."/>
            <person name="Kruszewska J.S."/>
            <person name="Biernat P."/>
            <person name="Pawlowska J."/>
        </authorList>
    </citation>
    <scope>NUCLEOTIDE SEQUENCE</scope>
    <source>
        <strain evidence="3">WA0000017839</strain>
    </source>
</reference>
<evidence type="ECO:0000313" key="3">
    <source>
        <dbReference type="EMBL" id="KAG2201458.1"/>
    </source>
</evidence>
<dbReference type="AlphaFoldDB" id="A0A8H7V2Z1"/>
<dbReference type="OrthoDB" id="2284457at2759"/>
<keyword evidence="4" id="KW-1185">Reference proteome</keyword>
<feature type="chain" id="PRO_5034568376" evidence="2">
    <location>
        <begin position="27"/>
        <end position="324"/>
    </location>
</feature>
<evidence type="ECO:0000256" key="2">
    <source>
        <dbReference type="SAM" id="SignalP"/>
    </source>
</evidence>
<name>A0A8H7V2Z1_9FUNG</name>
<proteinExistence type="predicted"/>
<protein>
    <submittedName>
        <fullName evidence="3">Uncharacterized protein</fullName>
    </submittedName>
</protein>
<feature type="compositionally biased region" description="Acidic residues" evidence="1">
    <location>
        <begin position="79"/>
        <end position="89"/>
    </location>
</feature>
<feature type="signal peptide" evidence="2">
    <location>
        <begin position="1"/>
        <end position="26"/>
    </location>
</feature>
<sequence length="324" mass="37508">MTLICVPRLAIFIILIGFTLFGTTVAQEEKGATEVLAQSNLDSNLDDTSLFRGVENAIDEDSEGDDAYRIFKSLQDVTEEDFAEEEDDPIDHSSSKEIKERIQPEEEDQDDIVEEDPEEINDPEEEQDEEEEEEEEEDDDFSADSFPDFKNEAATEFFEHLPQQISSPEEEEEKEMIEEEIVDNNNNNNNNEEEYDDLVDNSNNNNNNNNNNINNNIPVPVIENNEIPWHKPDTVNNAHVDDSFYQDYNNYSSENQKSNSSFRHWHGLLILVILVIIYKSLSKSKAHHILDSNNSSPWNETDYLPLHNNKSNNSRHYKWEIKTS</sequence>
<feature type="region of interest" description="Disordered" evidence="1">
    <location>
        <begin position="79"/>
        <end position="147"/>
    </location>
</feature>
<keyword evidence="2" id="KW-0732">Signal</keyword>
<comment type="caution">
    <text evidence="3">The sequence shown here is derived from an EMBL/GenBank/DDBJ whole genome shotgun (WGS) entry which is preliminary data.</text>
</comment>
<dbReference type="Proteomes" id="UP000603453">
    <property type="component" value="Unassembled WGS sequence"/>
</dbReference>
<evidence type="ECO:0000313" key="4">
    <source>
        <dbReference type="Proteomes" id="UP000603453"/>
    </source>
</evidence>
<dbReference type="EMBL" id="JAEPRD010000071">
    <property type="protein sequence ID" value="KAG2201458.1"/>
    <property type="molecule type" value="Genomic_DNA"/>
</dbReference>